<dbReference type="EMBL" id="BART01004642">
    <property type="protein sequence ID" value="GAG55304.1"/>
    <property type="molecule type" value="Genomic_DNA"/>
</dbReference>
<protein>
    <submittedName>
        <fullName evidence="1">Uncharacterized protein</fullName>
    </submittedName>
</protein>
<comment type="caution">
    <text evidence="1">The sequence shown here is derived from an EMBL/GenBank/DDBJ whole genome shotgun (WGS) entry which is preliminary data.</text>
</comment>
<feature type="non-terminal residue" evidence="1">
    <location>
        <position position="1"/>
    </location>
</feature>
<gene>
    <name evidence="1" type="ORF">S01H4_11469</name>
</gene>
<sequence length="192" mass="22919">QSPGYAGKAHTFYHELYEIICELIEKPNLKSEQRANLFSASVIMPEKHFFEYVIRRGLMFSEIKIYYPEIATDSILLRINHLFRKRGLFHIAYFLKNSNAYYKYSSIEEYKYMADFELQLSTLDQFDSIKHESFTKRILNKATERLQGLPSKSTPLLFLITKKRIPTVFFKTRDILRHHFIDYTILLILCKR</sequence>
<proteinExistence type="predicted"/>
<organism evidence="1">
    <name type="scientific">marine sediment metagenome</name>
    <dbReference type="NCBI Taxonomy" id="412755"/>
    <lineage>
        <taxon>unclassified sequences</taxon>
        <taxon>metagenomes</taxon>
        <taxon>ecological metagenomes</taxon>
    </lineage>
</organism>
<evidence type="ECO:0000313" key="1">
    <source>
        <dbReference type="EMBL" id="GAG55304.1"/>
    </source>
</evidence>
<reference evidence="1" key="1">
    <citation type="journal article" date="2014" name="Front. Microbiol.">
        <title>High frequency of phylogenetically diverse reductive dehalogenase-homologous genes in deep subseafloor sedimentary metagenomes.</title>
        <authorList>
            <person name="Kawai M."/>
            <person name="Futagami T."/>
            <person name="Toyoda A."/>
            <person name="Takaki Y."/>
            <person name="Nishi S."/>
            <person name="Hori S."/>
            <person name="Arai W."/>
            <person name="Tsubouchi T."/>
            <person name="Morono Y."/>
            <person name="Uchiyama I."/>
            <person name="Ito T."/>
            <person name="Fujiyama A."/>
            <person name="Inagaki F."/>
            <person name="Takami H."/>
        </authorList>
    </citation>
    <scope>NUCLEOTIDE SEQUENCE</scope>
    <source>
        <strain evidence="1">Expedition CK06-06</strain>
    </source>
</reference>
<dbReference type="AlphaFoldDB" id="X0YH01"/>
<accession>X0YH01</accession>
<name>X0YH01_9ZZZZ</name>